<sequence>MIVFLREAGERPVAAHVLAISGHTLTLAAPLDREWDAGSAVIAGSVGFLGAEISGTAPSDDVLAATFDFSVEPGSEPRRARALCIAIGMSPTMTGARRTAAFSAIATALDQVAARIETGARIDLCLVTYNTDASSIVRRKASRTDVEDMVDWLSSQPGIGSLDFDAAFAAAQTFFDAGPGAGVDKALILLSDTLPLSGSDDAAAERLSAMVDVRSHAINIALDDFTAASKVDNTPVDTIPIVPSGDTEALSQTITRALGRSMCARAAIRFAGREVCMFRPNWRSAAAVRFGWSAEFVDFNHGTRDYAFPIRFPSGTRRMLISLGSREEIEDFFDFLDRLRGRQGEFLLPSGETDLVAAESVTIGSSSLLVEGSGAFRDYAQSTVYTALCLTLTDGTVRYASITGIAQDGQNSRITLSQPWQGSIALSAIVRISWMPVCRLGSDLARIDFLTDTVAETELAIMPLETEDVAA</sequence>
<dbReference type="InterPro" id="IPR036465">
    <property type="entry name" value="vWFA_dom_sf"/>
</dbReference>
<dbReference type="AlphaFoldDB" id="A0A931MLB2"/>
<accession>A0A931MLB2</accession>
<reference evidence="1" key="1">
    <citation type="submission" date="2020-11" db="EMBL/GenBank/DDBJ databases">
        <title>Novosphingobium aureum sp. nov., a marine bacterium isolated from sediment of a salt flat.</title>
        <authorList>
            <person name="Yoo Y."/>
            <person name="Kim J.-J."/>
        </authorList>
    </citation>
    <scope>NUCLEOTIDE SEQUENCE</scope>
    <source>
        <strain evidence="1">YJ-S2-02</strain>
    </source>
</reference>
<evidence type="ECO:0000313" key="2">
    <source>
        <dbReference type="Proteomes" id="UP000617634"/>
    </source>
</evidence>
<evidence type="ECO:0008006" key="3">
    <source>
        <dbReference type="Google" id="ProtNLM"/>
    </source>
</evidence>
<dbReference type="Gene3D" id="3.40.50.410">
    <property type="entry name" value="von Willebrand factor, type A domain"/>
    <property type="match status" value="1"/>
</dbReference>
<dbReference type="Proteomes" id="UP000617634">
    <property type="component" value="Unassembled WGS sequence"/>
</dbReference>
<comment type="caution">
    <text evidence="1">The sequence shown here is derived from an EMBL/GenBank/DDBJ whole genome shotgun (WGS) entry which is preliminary data.</text>
</comment>
<organism evidence="1 2">
    <name type="scientific">Novosphingobium aureum</name>
    <dbReference type="NCBI Taxonomy" id="2792964"/>
    <lineage>
        <taxon>Bacteria</taxon>
        <taxon>Pseudomonadati</taxon>
        <taxon>Pseudomonadota</taxon>
        <taxon>Alphaproteobacteria</taxon>
        <taxon>Sphingomonadales</taxon>
        <taxon>Sphingomonadaceae</taxon>
        <taxon>Novosphingobium</taxon>
    </lineage>
</organism>
<name>A0A931MLB2_9SPHN</name>
<protein>
    <recommendedName>
        <fullName evidence="3">VWA domain-containing protein</fullName>
    </recommendedName>
</protein>
<evidence type="ECO:0000313" key="1">
    <source>
        <dbReference type="EMBL" id="MBH0113260.1"/>
    </source>
</evidence>
<dbReference type="EMBL" id="JADZGI010000001">
    <property type="protein sequence ID" value="MBH0113260.1"/>
    <property type="molecule type" value="Genomic_DNA"/>
</dbReference>
<gene>
    <name evidence="1" type="ORF">I5E68_09910</name>
</gene>
<dbReference type="SUPFAM" id="SSF53300">
    <property type="entry name" value="vWA-like"/>
    <property type="match status" value="1"/>
</dbReference>
<proteinExistence type="predicted"/>
<dbReference type="RefSeq" id="WP_197163351.1">
    <property type="nucleotide sequence ID" value="NZ_JADZGI010000001.1"/>
</dbReference>
<keyword evidence="2" id="KW-1185">Reference proteome</keyword>